<organism evidence="2 3">
    <name type="scientific">Saguinus oedipus</name>
    <name type="common">Cotton-top tamarin</name>
    <name type="synonym">Oedipomidas oedipus</name>
    <dbReference type="NCBI Taxonomy" id="9490"/>
    <lineage>
        <taxon>Eukaryota</taxon>
        <taxon>Metazoa</taxon>
        <taxon>Chordata</taxon>
        <taxon>Craniata</taxon>
        <taxon>Vertebrata</taxon>
        <taxon>Euteleostomi</taxon>
        <taxon>Mammalia</taxon>
        <taxon>Eutheria</taxon>
        <taxon>Euarchontoglires</taxon>
        <taxon>Primates</taxon>
        <taxon>Haplorrhini</taxon>
        <taxon>Platyrrhini</taxon>
        <taxon>Cebidae</taxon>
        <taxon>Callitrichinae</taxon>
        <taxon>Saguinus</taxon>
    </lineage>
</organism>
<reference evidence="2 3" key="1">
    <citation type="submission" date="2023-05" db="EMBL/GenBank/DDBJ databases">
        <title>B98-5 Cell Line De Novo Hybrid Assembly: An Optical Mapping Approach.</title>
        <authorList>
            <person name="Kananen K."/>
            <person name="Auerbach J.A."/>
            <person name="Kautto E."/>
            <person name="Blachly J.S."/>
        </authorList>
    </citation>
    <scope>NUCLEOTIDE SEQUENCE [LARGE SCALE GENOMIC DNA]</scope>
    <source>
        <strain evidence="2">B95-8</strain>
        <tissue evidence="2">Cell line</tissue>
    </source>
</reference>
<keyword evidence="1" id="KW-1133">Transmembrane helix</keyword>
<gene>
    <name evidence="2" type="ORF">P7K49_031144</name>
</gene>
<proteinExistence type="predicted"/>
<comment type="caution">
    <text evidence="2">The sequence shown here is derived from an EMBL/GenBank/DDBJ whole genome shotgun (WGS) entry which is preliminary data.</text>
</comment>
<keyword evidence="1" id="KW-0472">Membrane</keyword>
<keyword evidence="1" id="KW-0812">Transmembrane</keyword>
<evidence type="ECO:0000313" key="3">
    <source>
        <dbReference type="Proteomes" id="UP001266305"/>
    </source>
</evidence>
<sequence>MSVLLSESPSWIPMIEVEGILAVASSNFHSLLAQATSLSSLSVHCAQSCLGSGFGGAGLADNRADLLCGLSFTFALSPLASSFAFLLGMVAAVLADGLRNPGGCFCLPHTSPGKMSESHDRLRGTEIPAGALAAPEP</sequence>
<dbReference type="EMBL" id="JASSZA010000016">
    <property type="protein sequence ID" value="KAK2091860.1"/>
    <property type="molecule type" value="Genomic_DNA"/>
</dbReference>
<feature type="transmembrane region" description="Helical" evidence="1">
    <location>
        <begin position="72"/>
        <end position="95"/>
    </location>
</feature>
<keyword evidence="3" id="KW-1185">Reference proteome</keyword>
<dbReference type="Proteomes" id="UP001266305">
    <property type="component" value="Unassembled WGS sequence"/>
</dbReference>
<protein>
    <submittedName>
        <fullName evidence="2">Uncharacterized protein</fullName>
    </submittedName>
</protein>
<evidence type="ECO:0000256" key="1">
    <source>
        <dbReference type="SAM" id="Phobius"/>
    </source>
</evidence>
<accession>A0ABQ9U4Z8</accession>
<name>A0ABQ9U4Z8_SAGOE</name>
<evidence type="ECO:0000313" key="2">
    <source>
        <dbReference type="EMBL" id="KAK2091860.1"/>
    </source>
</evidence>